<name>A0ACC3BVX0_PYRYE</name>
<sequence length="227" mass="22310">MAATRVRTVVAGMSLAIAVLLAAAPANAIAAGETCPCAKSGGEGLCIRLDAGTPTSGTCSIRPCQPSFKCVPQGSNTHVCLAQAGSGRAIRCKNGAIAAGQQSCACTAQPVDGTTTPTLTPVQTAPVQPRAGCSANRDCGAGKVCVSGTCEAAGDCSAGKARVCDAAYKRATGRNNNRAKCCPASSMCVKSGIQAGVSTACSTDCGKKCAPFCSLSTINGLPLCGGA</sequence>
<organism evidence="1 2">
    <name type="scientific">Pyropia yezoensis</name>
    <name type="common">Susabi-nori</name>
    <name type="synonym">Porphyra yezoensis</name>
    <dbReference type="NCBI Taxonomy" id="2788"/>
    <lineage>
        <taxon>Eukaryota</taxon>
        <taxon>Rhodophyta</taxon>
        <taxon>Bangiophyceae</taxon>
        <taxon>Bangiales</taxon>
        <taxon>Bangiaceae</taxon>
        <taxon>Pyropia</taxon>
    </lineage>
</organism>
<accession>A0ACC3BVX0</accession>
<evidence type="ECO:0000313" key="1">
    <source>
        <dbReference type="EMBL" id="KAK1862043.1"/>
    </source>
</evidence>
<reference evidence="1" key="1">
    <citation type="submission" date="2019-11" db="EMBL/GenBank/DDBJ databases">
        <title>Nori genome reveals adaptations in red seaweeds to the harsh intertidal environment.</title>
        <authorList>
            <person name="Wang D."/>
            <person name="Mao Y."/>
        </authorList>
    </citation>
    <scope>NUCLEOTIDE SEQUENCE</scope>
    <source>
        <tissue evidence="1">Gametophyte</tissue>
    </source>
</reference>
<protein>
    <submittedName>
        <fullName evidence="1">Uncharacterized protein</fullName>
    </submittedName>
</protein>
<evidence type="ECO:0000313" key="2">
    <source>
        <dbReference type="Proteomes" id="UP000798662"/>
    </source>
</evidence>
<gene>
    <name evidence="1" type="ORF">I4F81_004619</name>
</gene>
<keyword evidence="2" id="KW-1185">Reference proteome</keyword>
<comment type="caution">
    <text evidence="1">The sequence shown here is derived from an EMBL/GenBank/DDBJ whole genome shotgun (WGS) entry which is preliminary data.</text>
</comment>
<dbReference type="EMBL" id="CM020618">
    <property type="protein sequence ID" value="KAK1862043.1"/>
    <property type="molecule type" value="Genomic_DNA"/>
</dbReference>
<proteinExistence type="predicted"/>
<dbReference type="Proteomes" id="UP000798662">
    <property type="component" value="Chromosome 1"/>
</dbReference>